<dbReference type="EMBL" id="JACSQA010000004">
    <property type="protein sequence ID" value="MBD8025986.1"/>
    <property type="molecule type" value="Genomic_DNA"/>
</dbReference>
<dbReference type="InterPro" id="IPR025372">
    <property type="entry name" value="DUF4362"/>
</dbReference>
<reference evidence="2 3" key="1">
    <citation type="submission" date="2020-08" db="EMBL/GenBank/DDBJ databases">
        <title>A Genomic Blueprint of the Chicken Gut Microbiome.</title>
        <authorList>
            <person name="Gilroy R."/>
            <person name="Ravi A."/>
            <person name="Getino M."/>
            <person name="Pursley I."/>
            <person name="Horton D.L."/>
            <person name="Alikhan N.-F."/>
            <person name="Baker D."/>
            <person name="Gharbi K."/>
            <person name="Hall N."/>
            <person name="Watson M."/>
            <person name="Adriaenssens E.M."/>
            <person name="Foster-Nyarko E."/>
            <person name="Jarju S."/>
            <person name="Secka A."/>
            <person name="Antonio M."/>
            <person name="Oren A."/>
            <person name="Chaudhuri R."/>
            <person name="La Ragione R.M."/>
            <person name="Hildebrand F."/>
            <person name="Pallen M.J."/>
        </authorList>
    </citation>
    <scope>NUCLEOTIDE SEQUENCE [LARGE SCALE GENOMIC DNA]</scope>
    <source>
        <strain evidence="2 3">Re31</strain>
    </source>
</reference>
<keyword evidence="1" id="KW-0732">Signal</keyword>
<accession>A0ABR8XB22</accession>
<name>A0ABR8XB22_9BACL</name>
<dbReference type="PROSITE" id="PS51257">
    <property type="entry name" value="PROKAR_LIPOPROTEIN"/>
    <property type="match status" value="1"/>
</dbReference>
<keyword evidence="3" id="KW-1185">Reference proteome</keyword>
<feature type="chain" id="PRO_5045485313" evidence="1">
    <location>
        <begin position="22"/>
        <end position="143"/>
    </location>
</feature>
<evidence type="ECO:0000313" key="2">
    <source>
        <dbReference type="EMBL" id="MBD8025986.1"/>
    </source>
</evidence>
<organism evidence="2 3">
    <name type="scientific">Ureibacillus galli</name>
    <dbReference type="NCBI Taxonomy" id="2762222"/>
    <lineage>
        <taxon>Bacteria</taxon>
        <taxon>Bacillati</taxon>
        <taxon>Bacillota</taxon>
        <taxon>Bacilli</taxon>
        <taxon>Bacillales</taxon>
        <taxon>Caryophanaceae</taxon>
        <taxon>Ureibacillus</taxon>
    </lineage>
</organism>
<sequence>MKMRNSLFALLSLIFISGCQSPQNNTDDIPKLISSPDDVVNKPNGIQNIERFEQFLSNIKKGKADEVRIVHYTIEGDPILHVLEYDGDIINSTYDTRRDKYGQGSVSHTTCSSIEEVQTGEDTEYILEGCGNSEETHIFTVAK</sequence>
<feature type="signal peptide" evidence="1">
    <location>
        <begin position="1"/>
        <end position="21"/>
    </location>
</feature>
<gene>
    <name evidence="2" type="ORF">H9636_04870</name>
</gene>
<protein>
    <submittedName>
        <fullName evidence="2">DUF4362 domain-containing protein</fullName>
    </submittedName>
</protein>
<proteinExistence type="predicted"/>
<evidence type="ECO:0000256" key="1">
    <source>
        <dbReference type="SAM" id="SignalP"/>
    </source>
</evidence>
<comment type="caution">
    <text evidence="2">The sequence shown here is derived from an EMBL/GenBank/DDBJ whole genome shotgun (WGS) entry which is preliminary data.</text>
</comment>
<dbReference type="Proteomes" id="UP000640930">
    <property type="component" value="Unassembled WGS sequence"/>
</dbReference>
<dbReference type="RefSeq" id="WP_191706501.1">
    <property type="nucleotide sequence ID" value="NZ_JACSQA010000004.1"/>
</dbReference>
<dbReference type="Pfam" id="PF14275">
    <property type="entry name" value="DUF4362"/>
    <property type="match status" value="1"/>
</dbReference>
<evidence type="ECO:0000313" key="3">
    <source>
        <dbReference type="Proteomes" id="UP000640930"/>
    </source>
</evidence>